<dbReference type="EMBL" id="CAUEEQ010015806">
    <property type="protein sequence ID" value="CAJ0939685.1"/>
    <property type="molecule type" value="Genomic_DNA"/>
</dbReference>
<comment type="similarity">
    <text evidence="2 8">Belongs to the Mediator complex subunit 13 family.</text>
</comment>
<gene>
    <name evidence="11" type="ORF">RIMI_LOCUS8097066</name>
</gene>
<dbReference type="PANTHER" id="PTHR48249:SF4">
    <property type="entry name" value="MEDIATOR OF RNA POLYMERASE II TRANSCRIPTION SUBUNIT 13"/>
    <property type="match status" value="1"/>
</dbReference>
<evidence type="ECO:0000256" key="1">
    <source>
        <dbReference type="ARBA" id="ARBA00004123"/>
    </source>
</evidence>
<feature type="compositionally biased region" description="Low complexity" evidence="9">
    <location>
        <begin position="161"/>
        <end position="179"/>
    </location>
</feature>
<sequence length="265" mass="28596">MSSLPWRVVIGRLGRIGHGELKDWSGLLSRRNLQSLSKRLKDTCRMCGISAADSPSILSACLVAMEPQGSFVIMPDSVSTGSVFGRSTTLTMQTSQLNTPQDTSCTHILVFPTSALVQVATVNNTNENIFSTNNDGSDGMGIFDVLDTPEDLDPDLINIFPASPSGSPGHSPGSHYPHGGDVGKGQGTDRLLSTESHDEVTNILQQPLALGYFVSTAKAGPLPDWFWSACPQAQNQCPLFLKHFFLLLLHTLLFLAHKIEHVIAV</sequence>
<keyword evidence="3 8" id="KW-0678">Repressor</keyword>
<keyword evidence="5 8" id="KW-0010">Activator</keyword>
<keyword evidence="7 8" id="KW-0539">Nucleus</keyword>
<dbReference type="Pfam" id="PF06333">
    <property type="entry name" value="Med13_C"/>
    <property type="match status" value="1"/>
</dbReference>
<keyword evidence="6 8" id="KW-0804">Transcription</keyword>
<protein>
    <recommendedName>
        <fullName evidence="8">Mediator of RNA polymerase II transcription subunit 13</fullName>
    </recommendedName>
</protein>
<feature type="domain" description="Mediator complex subunit Med13 C-terminal" evidence="10">
    <location>
        <begin position="1"/>
        <end position="242"/>
    </location>
</feature>
<evidence type="ECO:0000259" key="10">
    <source>
        <dbReference type="Pfam" id="PF06333"/>
    </source>
</evidence>
<comment type="caution">
    <text evidence="11">The sequence shown here is derived from an EMBL/GenBank/DDBJ whole genome shotgun (WGS) entry which is preliminary data.</text>
</comment>
<dbReference type="PANTHER" id="PTHR48249">
    <property type="entry name" value="MEDIATOR OF RNA POLYMERASE II TRANSCRIPTION SUBUNIT 13"/>
    <property type="match status" value="1"/>
</dbReference>
<organism evidence="11 12">
    <name type="scientific">Ranitomeya imitator</name>
    <name type="common">mimic poison frog</name>
    <dbReference type="NCBI Taxonomy" id="111125"/>
    <lineage>
        <taxon>Eukaryota</taxon>
        <taxon>Metazoa</taxon>
        <taxon>Chordata</taxon>
        <taxon>Craniata</taxon>
        <taxon>Vertebrata</taxon>
        <taxon>Euteleostomi</taxon>
        <taxon>Amphibia</taxon>
        <taxon>Batrachia</taxon>
        <taxon>Anura</taxon>
        <taxon>Neobatrachia</taxon>
        <taxon>Hyloidea</taxon>
        <taxon>Dendrobatidae</taxon>
        <taxon>Dendrobatinae</taxon>
        <taxon>Ranitomeya</taxon>
    </lineage>
</organism>
<dbReference type="InterPro" id="IPR009401">
    <property type="entry name" value="Med13_C"/>
</dbReference>
<comment type="subunit">
    <text evidence="8">Component of the Mediator complex.</text>
</comment>
<evidence type="ECO:0000256" key="3">
    <source>
        <dbReference type="ARBA" id="ARBA00022491"/>
    </source>
</evidence>
<proteinExistence type="inferred from homology"/>
<keyword evidence="4 8" id="KW-0805">Transcription regulation</keyword>
<name>A0ABN9LDW0_9NEOB</name>
<evidence type="ECO:0000256" key="4">
    <source>
        <dbReference type="ARBA" id="ARBA00023015"/>
    </source>
</evidence>
<comment type="subcellular location">
    <subcellularLocation>
        <location evidence="1 8">Nucleus</location>
    </subcellularLocation>
</comment>
<evidence type="ECO:0000313" key="11">
    <source>
        <dbReference type="EMBL" id="CAJ0939685.1"/>
    </source>
</evidence>
<dbReference type="InterPro" id="IPR051139">
    <property type="entry name" value="Mediator_complx_sub13"/>
</dbReference>
<feature type="region of interest" description="Disordered" evidence="9">
    <location>
        <begin position="160"/>
        <end position="190"/>
    </location>
</feature>
<evidence type="ECO:0000256" key="9">
    <source>
        <dbReference type="SAM" id="MobiDB-lite"/>
    </source>
</evidence>
<accession>A0ABN9LDW0</accession>
<evidence type="ECO:0000256" key="2">
    <source>
        <dbReference type="ARBA" id="ARBA00009354"/>
    </source>
</evidence>
<dbReference type="Proteomes" id="UP001176940">
    <property type="component" value="Unassembled WGS sequence"/>
</dbReference>
<evidence type="ECO:0000256" key="7">
    <source>
        <dbReference type="ARBA" id="ARBA00023242"/>
    </source>
</evidence>
<comment type="function">
    <text evidence="8">Component of the Mediator complex, a coactivator involved in regulated transcription of nearly all RNA polymerase II-dependent genes. Mediator functions as a bridge to convey information from gene-specific regulatory proteins to the basal RNA polymerase II transcription machinery. Mediator is recruited to promoters by direct interactions with regulatory proteins and serves as a scaffold for the assembly of a functional preinitiation complex with RNA polymerase II and the general transcription factors.</text>
</comment>
<keyword evidence="12" id="KW-1185">Reference proteome</keyword>
<evidence type="ECO:0000256" key="6">
    <source>
        <dbReference type="ARBA" id="ARBA00023163"/>
    </source>
</evidence>
<reference evidence="11" key="1">
    <citation type="submission" date="2023-07" db="EMBL/GenBank/DDBJ databases">
        <authorList>
            <person name="Stuckert A."/>
        </authorList>
    </citation>
    <scope>NUCLEOTIDE SEQUENCE</scope>
</reference>
<evidence type="ECO:0000256" key="8">
    <source>
        <dbReference type="RuleBase" id="RU364134"/>
    </source>
</evidence>
<evidence type="ECO:0000313" key="12">
    <source>
        <dbReference type="Proteomes" id="UP001176940"/>
    </source>
</evidence>
<evidence type="ECO:0000256" key="5">
    <source>
        <dbReference type="ARBA" id="ARBA00023159"/>
    </source>
</evidence>